<evidence type="ECO:0000313" key="6">
    <source>
        <dbReference type="Proteomes" id="UP000274358"/>
    </source>
</evidence>
<evidence type="ECO:0000313" key="5">
    <source>
        <dbReference type="EMBL" id="RUL78799.1"/>
    </source>
</evidence>
<dbReference type="SUPFAM" id="SSF52540">
    <property type="entry name" value="P-loop containing nucleoside triphosphate hydrolases"/>
    <property type="match status" value="1"/>
</dbReference>
<comment type="similarity">
    <text evidence="1">Belongs to the AAA ATPase family.</text>
</comment>
<dbReference type="InterPro" id="IPR050221">
    <property type="entry name" value="26S_Proteasome_ATPase"/>
</dbReference>
<dbReference type="Pfam" id="PF00004">
    <property type="entry name" value="AAA"/>
    <property type="match status" value="1"/>
</dbReference>
<keyword evidence="6" id="KW-1185">Reference proteome</keyword>
<dbReference type="CDD" id="cd19481">
    <property type="entry name" value="RecA-like_protease"/>
    <property type="match status" value="1"/>
</dbReference>
<dbReference type="Gene3D" id="3.40.50.300">
    <property type="entry name" value="P-loop containing nucleotide triphosphate hydrolases"/>
    <property type="match status" value="1"/>
</dbReference>
<dbReference type="SMART" id="SM00382">
    <property type="entry name" value="AAA"/>
    <property type="match status" value="1"/>
</dbReference>
<dbReference type="InterPro" id="IPR027417">
    <property type="entry name" value="P-loop_NTPase"/>
</dbReference>
<reference evidence="5 6" key="1">
    <citation type="submission" date="2018-12" db="EMBL/GenBank/DDBJ databases">
        <title>Dyella dinghuensis sp. nov. DHOA06 and Dyella choica sp. nov. 4M-K27, isolated from forest soil.</title>
        <authorList>
            <person name="Qiu L.-H."/>
            <person name="Gao Z.-H."/>
        </authorList>
    </citation>
    <scope>NUCLEOTIDE SEQUENCE [LARGE SCALE GENOMIC DNA]</scope>
    <source>
        <strain evidence="5 6">4M-K27</strain>
    </source>
</reference>
<protein>
    <submittedName>
        <fullName evidence="5">ATP-binding protein</fullName>
    </submittedName>
</protein>
<evidence type="ECO:0000256" key="3">
    <source>
        <dbReference type="ARBA" id="ARBA00022840"/>
    </source>
</evidence>
<dbReference type="Pfam" id="PF22977">
    <property type="entry name" value="WHD"/>
    <property type="match status" value="1"/>
</dbReference>
<keyword evidence="3 5" id="KW-0067">ATP-binding</keyword>
<evidence type="ECO:0000256" key="2">
    <source>
        <dbReference type="ARBA" id="ARBA00022741"/>
    </source>
</evidence>
<accession>A0A3S0S2D0</accession>
<proteinExistence type="inferred from homology"/>
<dbReference type="AlphaFoldDB" id="A0A3S0S2D0"/>
<organism evidence="5 6">
    <name type="scientific">Dyella choica</name>
    <dbReference type="NCBI Taxonomy" id="1927959"/>
    <lineage>
        <taxon>Bacteria</taxon>
        <taxon>Pseudomonadati</taxon>
        <taxon>Pseudomonadota</taxon>
        <taxon>Gammaproteobacteria</taxon>
        <taxon>Lysobacterales</taxon>
        <taxon>Rhodanobacteraceae</taxon>
        <taxon>Dyella</taxon>
    </lineage>
</organism>
<dbReference type="PANTHER" id="PTHR23073">
    <property type="entry name" value="26S PROTEASOME REGULATORY SUBUNIT"/>
    <property type="match status" value="1"/>
</dbReference>
<sequence length="734" mass="81175">MLTHTERSVDNEAAPPWREARVLSEDENWSCLLAQLERIDLRVQCALHQAQMRPDDIHNMQGLVRAPEEIDALMMQPQGRPYWAAQEHADAQTGREGLAMESEPIARHSRLGQLIERFGLAPFERDVLLLALLPWFDARYSVLFAFIQDDARKRLPTIDFALNVLCRGGMEKTLRLASLMPQAPLVRHGLLTLKSKGDAADPWADTFLQVDKALYHFLAGHERPGLHDNGLPPLLAQCAQWLKPPAHMPDRHPELTARILQFCFGGGTSAAPQQATPVLLLRGYAGCGRGAALATAAAAVDRQTLSLDLELLPKEDEEALGVLVLALRETRLRASCLLLRSLPAMAETRQGLFAQFSRRIADHRSPLVYPIEPHAPPVWLGEVPHLLLDMPERSLAADEALLRSQLRQTAAAASPGVDLDLGALVKRFHLSFDTLTQTLDEADLHRAQRSSTASLTIEDLNAAFRLRSQQNFGKLAQRIAPVRNFDDLIIGPDLEQQLKEILATIRHKDRVLAQGFARKVGYGTGISALFHGDSGTGKTMVAEVLAGALGVDLIKIDLSTVVNKFIGETEKNISRIFDLAATDSGVLFFDEADALFGKRTETKDAHDRHANIEVSYLLQRLENHPGLVVLATNHRSHLDDAFTRRLTFIVRFSFPDVALRERMWRGIWPQQVRLADDIDFADLANKAAITGASIRNAALLATCLASEEGASCVGCTHIERALHRELVKIGRIAG</sequence>
<gene>
    <name evidence="5" type="ORF">EKH80_03025</name>
</gene>
<dbReference type="GO" id="GO:0005524">
    <property type="term" value="F:ATP binding"/>
    <property type="evidence" value="ECO:0007669"/>
    <property type="project" value="UniProtKB-KW"/>
</dbReference>
<feature type="domain" description="AAA+ ATPase" evidence="4">
    <location>
        <begin position="524"/>
        <end position="656"/>
    </location>
</feature>
<name>A0A3S0S2D0_9GAMM</name>
<dbReference type="GO" id="GO:0016887">
    <property type="term" value="F:ATP hydrolysis activity"/>
    <property type="evidence" value="ECO:0007669"/>
    <property type="project" value="InterPro"/>
</dbReference>
<keyword evidence="2" id="KW-0547">Nucleotide-binding</keyword>
<dbReference type="InterPro" id="IPR003593">
    <property type="entry name" value="AAA+_ATPase"/>
</dbReference>
<evidence type="ECO:0000259" key="4">
    <source>
        <dbReference type="SMART" id="SM00382"/>
    </source>
</evidence>
<dbReference type="InterPro" id="IPR054472">
    <property type="entry name" value="WHD"/>
</dbReference>
<comment type="caution">
    <text evidence="5">The sequence shown here is derived from an EMBL/GenBank/DDBJ whole genome shotgun (WGS) entry which is preliminary data.</text>
</comment>
<dbReference type="Proteomes" id="UP000274358">
    <property type="component" value="Unassembled WGS sequence"/>
</dbReference>
<dbReference type="InterPro" id="IPR003959">
    <property type="entry name" value="ATPase_AAA_core"/>
</dbReference>
<evidence type="ECO:0000256" key="1">
    <source>
        <dbReference type="ARBA" id="ARBA00006914"/>
    </source>
</evidence>
<dbReference type="EMBL" id="RYYV01000002">
    <property type="protein sequence ID" value="RUL78799.1"/>
    <property type="molecule type" value="Genomic_DNA"/>
</dbReference>